<reference evidence="3 4" key="1">
    <citation type="journal article" date="2014" name="Genome Announc.">
        <title>Draft genome sequences of eight enterohepatic helicobacter species isolated from both laboratory and wild rodents.</title>
        <authorList>
            <person name="Sheh A."/>
            <person name="Shen Z."/>
            <person name="Fox J.G."/>
        </authorList>
    </citation>
    <scope>NUCLEOTIDE SEQUENCE [LARGE SCALE GENOMIC DNA]</scope>
    <source>
        <strain evidence="3 4">MIT 97-6194</strain>
    </source>
</reference>
<evidence type="ECO:0000313" key="5">
    <source>
        <dbReference type="Proteomes" id="UP000477070"/>
    </source>
</evidence>
<evidence type="ECO:0000256" key="1">
    <source>
        <dbReference type="SAM" id="MobiDB-lite"/>
    </source>
</evidence>
<reference evidence="2 5" key="4">
    <citation type="submission" date="2019-12" db="EMBL/GenBank/DDBJ databases">
        <title>Multi-Generational Helicobacter saguini Isolates.</title>
        <authorList>
            <person name="Mannion A."/>
            <person name="Shen Z."/>
            <person name="Fox J.G."/>
        </authorList>
    </citation>
    <scope>NUCLEOTIDE SEQUENCE [LARGE SCALE GENOMIC DNA]</scope>
    <source>
        <strain evidence="2">16-048</strain>
        <strain evidence="5">16-048 (F4)</strain>
    </source>
</reference>
<feature type="compositionally biased region" description="Basic and acidic residues" evidence="1">
    <location>
        <begin position="74"/>
        <end position="87"/>
    </location>
</feature>
<proteinExistence type="predicted"/>
<evidence type="ECO:0000313" key="3">
    <source>
        <dbReference type="EMBL" id="TLD94796.1"/>
    </source>
</evidence>
<protein>
    <submittedName>
        <fullName evidence="3">DUF2972 domain-containing protein</fullName>
    </submittedName>
</protein>
<dbReference type="Proteomes" id="UP000029714">
    <property type="component" value="Unassembled WGS sequence"/>
</dbReference>
<comment type="caution">
    <text evidence="3">The sequence shown here is derived from an EMBL/GenBank/DDBJ whole genome shotgun (WGS) entry which is preliminary data.</text>
</comment>
<organism evidence="3 4">
    <name type="scientific">Helicobacter saguini</name>
    <dbReference type="NCBI Taxonomy" id="1548018"/>
    <lineage>
        <taxon>Bacteria</taxon>
        <taxon>Pseudomonadati</taxon>
        <taxon>Campylobacterota</taxon>
        <taxon>Epsilonproteobacteria</taxon>
        <taxon>Campylobacterales</taxon>
        <taxon>Helicobacteraceae</taxon>
        <taxon>Helicobacter</taxon>
    </lineage>
</organism>
<sequence>MKTHNIKEKFSDLNYQNIKNALMEFAFSKEFDFKDSIESNLEDSSVKNSKNANFEDSINLDSKSSKIYNNLNEKLESKGQDSKDSQKNTESNLEDYKDSNNTTDSKNTESKKAKNKKQLFKILDSIIYTIKILNPKNIESFLNSSDFKTDFIDKNHPYPPLIKPDSINYDRLPPQIAWLLNIPLPSNYELVLLTNGGSASDVSMYWLRLAGFAVNVFWTLEKEKYVLDYTLLLKEKNGEIKRKIALSFTPILSQKGAFLLAKNSKILYIARDPFSRYKVGVNHLEWGQIMENKKKNPLSTHFFLTSDYKNLFVDFAYYGFSGIVKKPEIATLSKEFVINAYILFTTMFNKLRDLGLVSELFVIDFNELMPHNAYNTMKKVGKHFNFTPLEEMPCYTDKRYGDLSPNLPVTLEAKSCDIPNIFASVGDKKLLDSIESNSLRGGRAGIDKIDSIDSNKNVDVSLPLNMTSYSKENISVKIHIGMFDHFRNAKDLIEISSELFSEKIIIDKTQIRFYISKFEINTLKNNPKLLESIKIYLKGYINALDSRIKDIQKYLIKEPQILAYLESNKLLCDEIKQKMDVELKYFIDNYPQIVKSWKYYNEFIKMCEK</sequence>
<dbReference type="InterPro" id="IPR021353">
    <property type="entry name" value="DUF2972"/>
</dbReference>
<dbReference type="OrthoDB" id="5329998at2"/>
<reference evidence="3 4" key="2">
    <citation type="journal article" date="2016" name="Infect. Immun.">
        <title>Helicobacter saguini, a Novel Helicobacter Isolated from Cotton-Top Tamarins with Ulcerative Colitis, Has Proinflammatory Properties and Induces Typhlocolitis and Dysplasia in Gnotobiotic IL-10-/- Mice.</title>
        <authorList>
            <person name="Shen Z."/>
            <person name="Mannion A."/>
            <person name="Whary M.T."/>
            <person name="Muthupalani S."/>
            <person name="Sheh A."/>
            <person name="Feng Y."/>
            <person name="Gong G."/>
            <person name="Vandamme P."/>
            <person name="Holcombe H.R."/>
            <person name="Paster B.J."/>
            <person name="Fox J.G."/>
        </authorList>
    </citation>
    <scope>NUCLEOTIDE SEQUENCE [LARGE SCALE GENOMIC DNA]</scope>
    <source>
        <strain evidence="3 4">MIT 97-6194</strain>
    </source>
</reference>
<evidence type="ECO:0000313" key="2">
    <source>
        <dbReference type="EMBL" id="MWV70541.1"/>
    </source>
</evidence>
<evidence type="ECO:0000313" key="4">
    <source>
        <dbReference type="Proteomes" id="UP000029714"/>
    </source>
</evidence>
<reference evidence="3" key="3">
    <citation type="submission" date="2018-04" db="EMBL/GenBank/DDBJ databases">
        <authorList>
            <person name="Sheh A."/>
            <person name="Shen Z."/>
            <person name="Mannion A.J."/>
            <person name="Fox J.G."/>
        </authorList>
    </citation>
    <scope>NUCLEOTIDE SEQUENCE</scope>
    <source>
        <strain evidence="3">MIT 97-6194</strain>
    </source>
</reference>
<name>A0A347VPI8_9HELI</name>
<feature type="region of interest" description="Disordered" evidence="1">
    <location>
        <begin position="74"/>
        <end position="111"/>
    </location>
</feature>
<dbReference type="EMBL" id="JRMP02000005">
    <property type="protein sequence ID" value="TLD94796.1"/>
    <property type="molecule type" value="Genomic_DNA"/>
</dbReference>
<dbReference type="Pfam" id="PF11186">
    <property type="entry name" value="DUF2972"/>
    <property type="match status" value="1"/>
</dbReference>
<dbReference type="EMBL" id="QBIU01000002">
    <property type="protein sequence ID" value="MWV70541.1"/>
    <property type="molecule type" value="Genomic_DNA"/>
</dbReference>
<gene>
    <name evidence="2" type="ORF">DCO61_11195</name>
    <name evidence="3" type="ORF">LS64_004680</name>
</gene>
<keyword evidence="4" id="KW-1185">Reference proteome</keyword>
<dbReference type="AlphaFoldDB" id="A0A347VPI8"/>
<dbReference type="RefSeq" id="WP_034571233.1">
    <property type="nucleotide sequence ID" value="NZ_JRMP02000005.1"/>
</dbReference>
<dbReference type="Proteomes" id="UP000477070">
    <property type="component" value="Unassembled WGS sequence"/>
</dbReference>
<accession>A0A347VPI8</accession>